<reference evidence="3" key="2">
    <citation type="submission" date="2011-02" db="EMBL/GenBank/DDBJ databases">
        <title>The complete genome of Fluviicola taffensis DSM 16823.</title>
        <authorList>
            <consortium name="US DOE Joint Genome Institute (JGI-PGF)"/>
            <person name="Lucas S."/>
            <person name="Copeland A."/>
            <person name="Lapidus A."/>
            <person name="Bruce D."/>
            <person name="Goodwin L."/>
            <person name="Pitluck S."/>
            <person name="Kyrpides N."/>
            <person name="Mavromatis K."/>
            <person name="Ivanova N."/>
            <person name="Mikhailova N."/>
            <person name="Pagani I."/>
            <person name="Chertkov O."/>
            <person name="Detter J.C."/>
            <person name="Han C."/>
            <person name="Tapia R."/>
            <person name="Land M."/>
            <person name="Hauser L."/>
            <person name="Markowitz V."/>
            <person name="Cheng J.-F."/>
            <person name="Hugenholtz P."/>
            <person name="Woyke T."/>
            <person name="Wu D."/>
            <person name="Tindall B."/>
            <person name="Pomrenke H.G."/>
            <person name="Brambilla E."/>
            <person name="Klenk H.-P."/>
            <person name="Eisen J.A."/>
        </authorList>
    </citation>
    <scope>NUCLEOTIDE SEQUENCE [LARGE SCALE GENOMIC DNA]</scope>
    <source>
        <strain evidence="3">DSM 16823 / RW262 / RW262</strain>
    </source>
</reference>
<dbReference type="OrthoDB" id="9809953at2"/>
<keyword evidence="1" id="KW-0732">Signal</keyword>
<protein>
    <recommendedName>
        <fullName evidence="4">Type IX secretion system protein PorQ</fullName>
    </recommendedName>
</protein>
<evidence type="ECO:0008006" key="4">
    <source>
        <dbReference type="Google" id="ProtNLM"/>
    </source>
</evidence>
<dbReference type="AlphaFoldDB" id="F2IGV8"/>
<name>F2IGV8_FLUTR</name>
<evidence type="ECO:0000313" key="2">
    <source>
        <dbReference type="EMBL" id="AEA44739.1"/>
    </source>
</evidence>
<proteinExistence type="predicted"/>
<dbReference type="HOGENOM" id="CLU_069104_0_0_10"/>
<dbReference type="eggNOG" id="COG2831">
    <property type="taxonomic scope" value="Bacteria"/>
</dbReference>
<dbReference type="STRING" id="755732.Fluta_2759"/>
<gene>
    <name evidence="2" type="ordered locus">Fluta_2759</name>
</gene>
<organism evidence="2 3">
    <name type="scientific">Fluviicola taffensis (strain DSM 16823 / NCIMB 13979 / RW262)</name>
    <dbReference type="NCBI Taxonomy" id="755732"/>
    <lineage>
        <taxon>Bacteria</taxon>
        <taxon>Pseudomonadati</taxon>
        <taxon>Bacteroidota</taxon>
        <taxon>Flavobacteriia</taxon>
        <taxon>Flavobacteriales</taxon>
        <taxon>Crocinitomicaceae</taxon>
        <taxon>Fluviicola</taxon>
    </lineage>
</organism>
<sequence length="341" mass="37817" precursor="true">MNYKLRLVILFLAPMLTQAQTGGKYAFQNLNTQYNARTMGLGGDAITIYDSDLNLALNNPAILNDQMNGKFGFNQTIMSSGVNTGALTYARKIHKTMGMLNFRYTAYGKMKRTDELGIESGTFSPGDFILGASAQHAFNQRMSVGATFNILYSQLDSYTAFGTSLDIAGLYRDSARNLTLVGVIKNLGAQWKGYTKERNPLPLEVQLGISHKLKHAPFRFSLVAQHLQKWNLAYNDPNAQGRIDPLTGDSIQVKKAGFFENLARHAKIQLEILIGKKFHLSTAFDYQRRKELAIVGRGGLAGFSFGAGFAFKRFSIDYGWYIYSAAGGQHGLTLNFLLSKK</sequence>
<dbReference type="NCBIfam" id="NF033709">
    <property type="entry name" value="PorV_fam"/>
    <property type="match status" value="1"/>
</dbReference>
<dbReference type="NCBIfam" id="NF033711">
    <property type="entry name" value="T9SS_PorQ"/>
    <property type="match status" value="1"/>
</dbReference>
<dbReference type="KEGG" id="fte:Fluta_2759"/>
<evidence type="ECO:0000313" key="3">
    <source>
        <dbReference type="Proteomes" id="UP000007463"/>
    </source>
</evidence>
<reference evidence="2 3" key="1">
    <citation type="journal article" date="2011" name="Stand. Genomic Sci.">
        <title>Complete genome sequence of the gliding freshwater bacterium Fluviicola taffensis type strain (RW262).</title>
        <authorList>
            <person name="Woyke T."/>
            <person name="Chertkov O."/>
            <person name="Lapidus A."/>
            <person name="Nolan M."/>
            <person name="Lucas S."/>
            <person name="Del Rio T.G."/>
            <person name="Tice H."/>
            <person name="Cheng J.F."/>
            <person name="Tapia R."/>
            <person name="Han C."/>
            <person name="Goodwin L."/>
            <person name="Pitluck S."/>
            <person name="Liolios K."/>
            <person name="Pagani I."/>
            <person name="Ivanova N."/>
            <person name="Huntemann M."/>
            <person name="Mavromatis K."/>
            <person name="Mikhailova N."/>
            <person name="Pati A."/>
            <person name="Chen A."/>
            <person name="Palaniappan K."/>
            <person name="Land M."/>
            <person name="Hauser L."/>
            <person name="Brambilla E.M."/>
            <person name="Rohde M."/>
            <person name="Mwirichia R."/>
            <person name="Sikorski J."/>
            <person name="Tindall B.J."/>
            <person name="Goker M."/>
            <person name="Bristow J."/>
            <person name="Eisen J.A."/>
            <person name="Markowitz V."/>
            <person name="Hugenholtz P."/>
            <person name="Klenk H.P."/>
            <person name="Kyrpides N.C."/>
        </authorList>
    </citation>
    <scope>NUCLEOTIDE SEQUENCE [LARGE SCALE GENOMIC DNA]</scope>
    <source>
        <strain evidence="3">DSM 16823 / RW262 / RW262</strain>
    </source>
</reference>
<accession>F2IGV8</accession>
<feature type="signal peptide" evidence="1">
    <location>
        <begin position="1"/>
        <end position="19"/>
    </location>
</feature>
<keyword evidence="3" id="KW-1185">Reference proteome</keyword>
<dbReference type="EMBL" id="CP002542">
    <property type="protein sequence ID" value="AEA44739.1"/>
    <property type="molecule type" value="Genomic_DNA"/>
</dbReference>
<evidence type="ECO:0000256" key="1">
    <source>
        <dbReference type="SAM" id="SignalP"/>
    </source>
</evidence>
<feature type="chain" id="PRO_5003278576" description="Type IX secretion system protein PorQ" evidence="1">
    <location>
        <begin position="20"/>
        <end position="341"/>
    </location>
</feature>
<dbReference type="Proteomes" id="UP000007463">
    <property type="component" value="Chromosome"/>
</dbReference>
<dbReference type="RefSeq" id="WP_013687508.1">
    <property type="nucleotide sequence ID" value="NC_015321.1"/>
</dbReference>